<name>A0ABQ7FVR5_DUNSA</name>
<gene>
    <name evidence="1" type="ORF">DUNSADRAFT_4060</name>
</gene>
<dbReference type="EMBL" id="MU071159">
    <property type="protein sequence ID" value="KAF5826227.1"/>
    <property type="molecule type" value="Genomic_DNA"/>
</dbReference>
<organism evidence="1 2">
    <name type="scientific">Dunaliella salina</name>
    <name type="common">Green alga</name>
    <name type="synonym">Protococcus salinus</name>
    <dbReference type="NCBI Taxonomy" id="3046"/>
    <lineage>
        <taxon>Eukaryota</taxon>
        <taxon>Viridiplantae</taxon>
        <taxon>Chlorophyta</taxon>
        <taxon>core chlorophytes</taxon>
        <taxon>Chlorophyceae</taxon>
        <taxon>CS clade</taxon>
        <taxon>Chlamydomonadales</taxon>
        <taxon>Dunaliellaceae</taxon>
        <taxon>Dunaliella</taxon>
    </lineage>
</organism>
<proteinExistence type="predicted"/>
<dbReference type="Proteomes" id="UP000815325">
    <property type="component" value="Unassembled WGS sequence"/>
</dbReference>
<evidence type="ECO:0000313" key="1">
    <source>
        <dbReference type="EMBL" id="KAF5826227.1"/>
    </source>
</evidence>
<comment type="caution">
    <text evidence="1">The sequence shown here is derived from an EMBL/GenBank/DDBJ whole genome shotgun (WGS) entry which is preliminary data.</text>
</comment>
<sequence>MLLDNSKPSVSQTKEYAAWVQSARVADAKAEISVLQAEATSLLDRHLTKSAHQIKQEQEAAMAALHKRIEANKVRNVSPCH</sequence>
<accession>A0ABQ7FVR5</accession>
<keyword evidence="2" id="KW-1185">Reference proteome</keyword>
<protein>
    <submittedName>
        <fullName evidence="1">Uncharacterized protein</fullName>
    </submittedName>
</protein>
<reference evidence="1" key="1">
    <citation type="submission" date="2017-08" db="EMBL/GenBank/DDBJ databases">
        <authorList>
            <person name="Polle J.E."/>
            <person name="Barry K."/>
            <person name="Cushman J."/>
            <person name="Schmutz J."/>
            <person name="Tran D."/>
            <person name="Hathwaick L.T."/>
            <person name="Yim W.C."/>
            <person name="Jenkins J."/>
            <person name="Mckie-Krisberg Z.M."/>
            <person name="Prochnik S."/>
            <person name="Lindquist E."/>
            <person name="Dockter R.B."/>
            <person name="Adam C."/>
            <person name="Molina H."/>
            <person name="Bunkerborg J."/>
            <person name="Jin E."/>
            <person name="Buchheim M."/>
            <person name="Magnuson J."/>
        </authorList>
    </citation>
    <scope>NUCLEOTIDE SEQUENCE</scope>
    <source>
        <strain evidence="1">CCAP 19/18</strain>
    </source>
</reference>
<evidence type="ECO:0000313" key="2">
    <source>
        <dbReference type="Proteomes" id="UP000815325"/>
    </source>
</evidence>